<accession>A0A6A7Y1W6</accession>
<dbReference type="EMBL" id="VWNA01000001">
    <property type="protein sequence ID" value="MQT12368.1"/>
    <property type="molecule type" value="Genomic_DNA"/>
</dbReference>
<gene>
    <name evidence="2" type="ORF">F0357_06755</name>
</gene>
<dbReference type="Proteomes" id="UP000332515">
    <property type="component" value="Unassembled WGS sequence"/>
</dbReference>
<evidence type="ECO:0000256" key="1">
    <source>
        <dbReference type="SAM" id="MobiDB-lite"/>
    </source>
</evidence>
<reference evidence="2 3" key="1">
    <citation type="submission" date="2019-09" db="EMBL/GenBank/DDBJ databases">
        <title>Segnochrobactrum spirostomi gen. nov., sp. nov., isolated from the ciliate Spirostomum cf. yagiui and description of a novel family, Segnochrobactraceae fam. nov. within the order Rhizobiales of the class Alphaproteobacteria.</title>
        <authorList>
            <person name="Akter S."/>
            <person name="Shazib S.U.A."/>
            <person name="Shin M.K."/>
        </authorList>
    </citation>
    <scope>NUCLEOTIDE SEQUENCE [LARGE SCALE GENOMIC DNA]</scope>
    <source>
        <strain evidence="2 3">Sp-1</strain>
    </source>
</reference>
<evidence type="ECO:0000313" key="3">
    <source>
        <dbReference type="Proteomes" id="UP000332515"/>
    </source>
</evidence>
<dbReference type="RefSeq" id="WP_153479643.1">
    <property type="nucleotide sequence ID" value="NZ_VWNA01000001.1"/>
</dbReference>
<dbReference type="AlphaFoldDB" id="A0A6A7Y1W6"/>
<evidence type="ECO:0000313" key="2">
    <source>
        <dbReference type="EMBL" id="MQT12368.1"/>
    </source>
</evidence>
<protein>
    <submittedName>
        <fullName evidence="2">Uncharacterized protein</fullName>
    </submittedName>
</protein>
<sequence length="93" mass="10555">MFDEREQAMMARIEKAVTDKVMAELRPLLTELAKVADRGRASPEQDPQAAMTDPSALQKEFEVKVNALRRKLADRIRASEARFLKKINNSSPK</sequence>
<comment type="caution">
    <text evidence="2">The sequence shown here is derived from an EMBL/GenBank/DDBJ whole genome shotgun (WGS) entry which is preliminary data.</text>
</comment>
<proteinExistence type="predicted"/>
<organism evidence="2 3">
    <name type="scientific">Segnochrobactrum spirostomi</name>
    <dbReference type="NCBI Taxonomy" id="2608987"/>
    <lineage>
        <taxon>Bacteria</taxon>
        <taxon>Pseudomonadati</taxon>
        <taxon>Pseudomonadota</taxon>
        <taxon>Alphaproteobacteria</taxon>
        <taxon>Hyphomicrobiales</taxon>
        <taxon>Segnochrobactraceae</taxon>
        <taxon>Segnochrobactrum</taxon>
    </lineage>
</organism>
<keyword evidence="3" id="KW-1185">Reference proteome</keyword>
<feature type="region of interest" description="Disordered" evidence="1">
    <location>
        <begin position="36"/>
        <end position="56"/>
    </location>
</feature>
<name>A0A6A7Y1W6_9HYPH</name>